<feature type="compositionally biased region" description="Polar residues" evidence="1">
    <location>
        <begin position="1156"/>
        <end position="1191"/>
    </location>
</feature>
<sequence>MDSLGSSKKKKKAEKSAKNEVIQIRISVAKPGSKKYTHVDWEELLKNNGKERDEDDLRRFYDEDTLFMAKKLGETRSKSGKKLRVNLDQLQHFNRKCGYDMDDDFIDDTEIVDDEPTTSKKGGFYVGKGDVKDSNDEDEEEEEETDVEESIQEVPKKVKIRKIKEKSGEKSSKSSDSSSSSSSDSEDAAGPPRMTGAPPSIRMVSSSSSLKKLPAPRKPSPPPAVEPTRSVEIIEKPEKTEKPAEKRKTAATTSALEPAEKKKKPDSSSSSEEIILIDDNAPAAKKQPESAQKGSTTVTMSAKKICKQQEEIAKQKPSSSSVTPSKPAAPTASTPKKEEIGTLETFLKNIFANLDAKGKLYQEKKLKTFDTETLKEITTFIDVMKHHKTEKVNMEPLIYSLAKSFGMTTQEVMKQVEQEISSKKATTPKPSTNAVLSTISSQKSLEKNAADWKLTQTDLPTMGEKDIQMLTTIVRSWKSKKEISNSMVTGWLKDVNQLKMNADQARKKFFDIINTLPDSSEKNGGGGQQDANDIPKHERSRKARMFLHQWVYLSRKFLELQLPKLKHHSPPVEGLAKKQVIAANAIKEGVRKQISLFENKKETSSRLPGDPVYVFQFTEPVLTAVAPYLEDLVDYALAAKKIELIVSGIDALHQSTDGKITIIQFYIEICRRLQKLSFLAVEEPMKSRLKEANEQIMKHQVVQIPKYQLKWPDGQAEPSLKGLNRELYEFDKSILSMVAAKPSAPATPKASSSTALRPSTSSTPSQQQSTSTAKAMTSSSTSAEDAKRLLAMNQLVQVYAGKYLLPTGNSTADICDPTICLMNDDILLIMVTAVYSCGIPLVNQMNMLKNVLCQVGQTRMAQTLATQKTQNKQCLTQNDYQLLFDYFGKFEKALEQRKAKKEEAERLKKLEEKLKKEKEKQAEKDRIEAKKFEERMKKEQEKQEEKERKEREKREEKERKEREIREIMERKKREEDDRIAAKLQIAQQLENDRKMREAEESARKETERRAKMETEAANALQGLEEDLLMDDIDFMTQQQTKVDEERKVAEARRAVERENQIKMMRAQQLQRRQEEAPPPQQAPAPHTQKIQVKNEPVDHSFDILKEAEKDAHIIPTKSIKAEPLDVQKPLSAFEKLASLRGRTQSADMRRGGDSTEMPNVTQQYQAEQNHLAQSSNNSQYNAPSTSSQPQHFPTEPSIRQPPPQQSYNSNQMLQNPRQQPQNQIVQNFQSAPQRHPHQNPQIATSSSSGGVNQFYNNGGAAPPVVEQQAANRRSSFTMSHSVQQHQSPLQQQFPINSYQSPSHHNNSSSMSNSSLMQTPHSNSSMIARSPQFPSHTSPMSQRFHTPPSVGHQMVQSPLSQPNPSPLQHFNFSPHSSSFSSQRPQMPPQRQMSQQNLMHQQQQPQNHTQHQYQHQTFSSQQQQLQQHQHQIRHQMNTNYPPPPGYNHHGH</sequence>
<evidence type="ECO:0000313" key="4">
    <source>
        <dbReference type="Proteomes" id="UP000001940"/>
    </source>
</evidence>
<feature type="region of interest" description="Disordered" evidence="1">
    <location>
        <begin position="1041"/>
        <end position="1060"/>
    </location>
</feature>
<feature type="compositionally biased region" description="Polar residues" evidence="1">
    <location>
        <begin position="1315"/>
        <end position="1343"/>
    </location>
</feature>
<feature type="compositionally biased region" description="Low complexity" evidence="1">
    <location>
        <begin position="1210"/>
        <end position="1229"/>
    </location>
</feature>
<evidence type="ECO:0000313" key="3">
    <source>
        <dbReference type="EMBL" id="CTQ86587.1"/>
    </source>
</evidence>
<dbReference type="Proteomes" id="UP000001940">
    <property type="component" value="Chromosome III"/>
</dbReference>
<keyword evidence="6" id="KW-1267">Proteomics identification</keyword>
<evidence type="ECO:0000313" key="5">
    <source>
        <dbReference type="WormBase" id="Y111B2A.14c"/>
    </source>
</evidence>
<dbReference type="CTD" id="176683"/>
<feature type="region of interest" description="Disordered" evidence="1">
    <location>
        <begin position="743"/>
        <end position="780"/>
    </location>
</feature>
<feature type="region of interest" description="Disordered" evidence="1">
    <location>
        <begin position="110"/>
        <end position="337"/>
    </location>
</feature>
<dbReference type="FunCoup" id="A0A0K3AX73">
    <property type="interactions" value="960"/>
</dbReference>
<feature type="region of interest" description="Disordered" evidence="1">
    <location>
        <begin position="1065"/>
        <end position="1098"/>
    </location>
</feature>
<dbReference type="OrthoDB" id="68076at2759"/>
<feature type="domain" description="Hpc2-related" evidence="2">
    <location>
        <begin position="95"/>
        <end position="131"/>
    </location>
</feature>
<reference evidence="3 4" key="1">
    <citation type="journal article" date="1998" name="Science">
        <title>Genome sequence of the nematode C. elegans: a platform for investigating biology.</title>
        <authorList>
            <consortium name="The C. elegans sequencing consortium"/>
            <person name="Sulson J.E."/>
            <person name="Waterston R."/>
        </authorList>
    </citation>
    <scope>NUCLEOTIDE SEQUENCE [LARGE SCALE GENOMIC DNA]</scope>
    <source>
        <strain evidence="3 4">Bristol N2</strain>
    </source>
</reference>
<dbReference type="GeneID" id="176683"/>
<feature type="region of interest" description="Disordered" evidence="1">
    <location>
        <begin position="517"/>
        <end position="536"/>
    </location>
</feature>
<dbReference type="AlphaFoldDB" id="A0A0K3AX73"/>
<protein>
    <submittedName>
        <fullName evidence="3">Hpc2-related domain-containing protein</fullName>
    </submittedName>
</protein>
<feature type="region of interest" description="Disordered" evidence="1">
    <location>
        <begin position="1137"/>
        <end position="1449"/>
    </location>
</feature>
<dbReference type="Pfam" id="PF08729">
    <property type="entry name" value="HUN"/>
    <property type="match status" value="1"/>
</dbReference>
<feature type="compositionally biased region" description="Low complexity" evidence="1">
    <location>
        <begin position="174"/>
        <end position="183"/>
    </location>
</feature>
<dbReference type="RefSeq" id="NP_001299887.1">
    <property type="nucleotide sequence ID" value="NM_001312958.3"/>
</dbReference>
<dbReference type="InParanoid" id="A0A0K3AX73"/>
<dbReference type="STRING" id="6239.Y111B2A.14c.1"/>
<feature type="compositionally biased region" description="Acidic residues" evidence="1">
    <location>
        <begin position="135"/>
        <end position="151"/>
    </location>
</feature>
<feature type="compositionally biased region" description="Pro residues" evidence="1">
    <location>
        <begin position="216"/>
        <end position="225"/>
    </location>
</feature>
<feature type="compositionally biased region" description="Low complexity" evidence="1">
    <location>
        <begin position="198"/>
        <end position="213"/>
    </location>
</feature>
<feature type="compositionally biased region" description="Low complexity" evidence="1">
    <location>
        <begin position="315"/>
        <end position="334"/>
    </location>
</feature>
<dbReference type="EMBL" id="BX284603">
    <property type="protein sequence ID" value="CTQ86587.1"/>
    <property type="molecule type" value="Genomic_DNA"/>
</dbReference>
<dbReference type="PANTHER" id="PTHR31534:SF3">
    <property type="entry name" value="HPC2-RELATED DOMAIN-CONTAINING PROTEIN"/>
    <property type="match status" value="1"/>
</dbReference>
<dbReference type="InterPro" id="IPR014840">
    <property type="entry name" value="HRD"/>
</dbReference>
<feature type="compositionally biased region" description="Low complexity" evidence="1">
    <location>
        <begin position="1355"/>
        <end position="1427"/>
    </location>
</feature>
<evidence type="ECO:0000259" key="2">
    <source>
        <dbReference type="Pfam" id="PF08729"/>
    </source>
</evidence>
<feature type="region of interest" description="Disordered" evidence="1">
    <location>
        <begin position="916"/>
        <end position="963"/>
    </location>
</feature>
<feature type="compositionally biased region" description="Polar residues" evidence="1">
    <location>
        <begin position="1238"/>
        <end position="1256"/>
    </location>
</feature>
<accession>A0A0K3AX73</accession>
<dbReference type="OMA" id="MGMNMTP"/>
<dbReference type="WormBase" id="Y111B2A.14c">
    <property type="protein sequence ID" value="CE50431"/>
    <property type="gene ID" value="WBGene00004161"/>
    <property type="gene designation" value="pqn-80"/>
</dbReference>
<organism evidence="3 4">
    <name type="scientific">Caenorhabditis elegans</name>
    <dbReference type="NCBI Taxonomy" id="6239"/>
    <lineage>
        <taxon>Eukaryota</taxon>
        <taxon>Metazoa</taxon>
        <taxon>Ecdysozoa</taxon>
        <taxon>Nematoda</taxon>
        <taxon>Chromadorea</taxon>
        <taxon>Rhabditida</taxon>
        <taxon>Rhabditina</taxon>
        <taxon>Rhabditomorpha</taxon>
        <taxon>Rhabditoidea</taxon>
        <taxon>Rhabditidae</taxon>
        <taxon>Peloderinae</taxon>
        <taxon>Caenorhabditis</taxon>
    </lineage>
</organism>
<gene>
    <name evidence="3 5" type="primary">pqn-80</name>
    <name evidence="3" type="ORF">CELE_Y111B2A.14</name>
    <name evidence="5" type="ORF">Y111B2A.14</name>
</gene>
<dbReference type="PANTHER" id="PTHR31534">
    <property type="entry name" value="ATAXIN 7, ISOFORM A"/>
    <property type="match status" value="1"/>
</dbReference>
<evidence type="ECO:0007829" key="6">
    <source>
        <dbReference type="PeptideAtlas" id="A0A0K3AX73"/>
    </source>
</evidence>
<dbReference type="AGR" id="WB:WBGene00004161"/>
<feature type="compositionally biased region" description="Polar residues" evidence="1">
    <location>
        <begin position="289"/>
        <end position="300"/>
    </location>
</feature>
<dbReference type="InterPro" id="IPR053109">
    <property type="entry name" value="Ser/Thr-Kinase-Related"/>
</dbReference>
<feature type="compositionally biased region" description="Low complexity" evidence="1">
    <location>
        <begin position="267"/>
        <end position="279"/>
    </location>
</feature>
<name>A0A0K3AX73_CAEEL</name>
<dbReference type="SMR" id="A0A0K3AX73"/>
<feature type="compositionally biased region" description="Polar residues" evidence="1">
    <location>
        <begin position="1268"/>
        <end position="1278"/>
    </location>
</feature>
<evidence type="ECO:0000256" key="1">
    <source>
        <dbReference type="SAM" id="MobiDB-lite"/>
    </source>
</evidence>
<dbReference type="ExpressionAtlas" id="A0A0K3AX73">
    <property type="expression patterns" value="baseline and differential"/>
</dbReference>
<proteinExistence type="evidence at protein level"/>
<feature type="region of interest" description="Disordered" evidence="1">
    <location>
        <begin position="986"/>
        <end position="1013"/>
    </location>
</feature>
<dbReference type="Bgee" id="WBGene00004161">
    <property type="expression patterns" value="Expressed in pharyngeal muscle cell (C elegans) and 3 other cell types or tissues"/>
</dbReference>
<feature type="compositionally biased region" description="Basic and acidic residues" evidence="1">
    <location>
        <begin position="232"/>
        <end position="248"/>
    </location>
</feature>
<feature type="compositionally biased region" description="Basic and acidic residues" evidence="1">
    <location>
        <begin position="990"/>
        <end position="1013"/>
    </location>
</feature>
<feature type="compositionally biased region" description="Low complexity" evidence="1">
    <location>
        <begin position="1279"/>
        <end position="1314"/>
    </location>
</feature>
<keyword evidence="4" id="KW-1185">Reference proteome</keyword>